<feature type="domain" description="Major facilitator superfamily (MFS) profile" evidence="8">
    <location>
        <begin position="14"/>
        <end position="400"/>
    </location>
</feature>
<dbReference type="InterPro" id="IPR020846">
    <property type="entry name" value="MFS_dom"/>
</dbReference>
<comment type="subcellular location">
    <subcellularLocation>
        <location evidence="1">Cell membrane</location>
        <topology evidence="1">Multi-pass membrane protein</topology>
    </subcellularLocation>
</comment>
<protein>
    <submittedName>
        <fullName evidence="9">MFS transporter</fullName>
    </submittedName>
</protein>
<evidence type="ECO:0000256" key="6">
    <source>
        <dbReference type="ARBA" id="ARBA00023136"/>
    </source>
</evidence>
<dbReference type="EMBL" id="JAUQOM010000010">
    <property type="protein sequence ID" value="MDO7836705.1"/>
    <property type="molecule type" value="Genomic_DNA"/>
</dbReference>
<name>A0ABT8ZQA9_9SPHN</name>
<keyword evidence="10" id="KW-1185">Reference proteome</keyword>
<feature type="transmembrane region" description="Helical" evidence="7">
    <location>
        <begin position="21"/>
        <end position="39"/>
    </location>
</feature>
<evidence type="ECO:0000256" key="7">
    <source>
        <dbReference type="SAM" id="Phobius"/>
    </source>
</evidence>
<dbReference type="PANTHER" id="PTHR23513">
    <property type="entry name" value="INTEGRAL MEMBRANE EFFLUX PROTEIN-RELATED"/>
    <property type="match status" value="1"/>
</dbReference>
<feature type="transmembrane region" description="Helical" evidence="7">
    <location>
        <begin position="226"/>
        <end position="244"/>
    </location>
</feature>
<reference evidence="9" key="1">
    <citation type="submission" date="2023-07" db="EMBL/GenBank/DDBJ databases">
        <title>Bacterial whole genome sequence for Sphingobium sp. HBC34.</title>
        <authorList>
            <person name="Le V."/>
            <person name="Ko S.-R."/>
            <person name="Ahn C.-Y."/>
            <person name="Oh H.-M."/>
        </authorList>
    </citation>
    <scope>NUCLEOTIDE SEQUENCE</scope>
    <source>
        <strain evidence="9">HBC34</strain>
    </source>
</reference>
<keyword evidence="4 7" id="KW-0812">Transmembrane</keyword>
<dbReference type="Proteomes" id="UP001176471">
    <property type="component" value="Unassembled WGS sequence"/>
</dbReference>
<feature type="transmembrane region" description="Helical" evidence="7">
    <location>
        <begin position="347"/>
        <end position="366"/>
    </location>
</feature>
<gene>
    <name evidence="9" type="ORF">Q4610_16785</name>
</gene>
<feature type="transmembrane region" description="Helical" evidence="7">
    <location>
        <begin position="372"/>
        <end position="392"/>
    </location>
</feature>
<organism evidence="9 10">
    <name type="scientific">Sphingobium cyanobacteriorum</name>
    <dbReference type="NCBI Taxonomy" id="3063954"/>
    <lineage>
        <taxon>Bacteria</taxon>
        <taxon>Pseudomonadati</taxon>
        <taxon>Pseudomonadota</taxon>
        <taxon>Alphaproteobacteria</taxon>
        <taxon>Sphingomonadales</taxon>
        <taxon>Sphingomonadaceae</taxon>
        <taxon>Sphingobium</taxon>
    </lineage>
</organism>
<dbReference type="InterPro" id="IPR036259">
    <property type="entry name" value="MFS_trans_sf"/>
</dbReference>
<feature type="transmembrane region" description="Helical" evidence="7">
    <location>
        <begin position="51"/>
        <end position="71"/>
    </location>
</feature>
<proteinExistence type="predicted"/>
<comment type="caution">
    <text evidence="9">The sequence shown here is derived from an EMBL/GenBank/DDBJ whole genome shotgun (WGS) entry which is preliminary data.</text>
</comment>
<dbReference type="CDD" id="cd06173">
    <property type="entry name" value="MFS_MefA_like"/>
    <property type="match status" value="1"/>
</dbReference>
<dbReference type="RefSeq" id="WP_304537124.1">
    <property type="nucleotide sequence ID" value="NZ_JAUQOM010000010.1"/>
</dbReference>
<feature type="transmembrane region" description="Helical" evidence="7">
    <location>
        <begin position="313"/>
        <end position="335"/>
    </location>
</feature>
<evidence type="ECO:0000256" key="1">
    <source>
        <dbReference type="ARBA" id="ARBA00004651"/>
    </source>
</evidence>
<dbReference type="InterPro" id="IPR010290">
    <property type="entry name" value="TM_effector"/>
</dbReference>
<evidence type="ECO:0000256" key="4">
    <source>
        <dbReference type="ARBA" id="ARBA00022692"/>
    </source>
</evidence>
<evidence type="ECO:0000256" key="3">
    <source>
        <dbReference type="ARBA" id="ARBA00022475"/>
    </source>
</evidence>
<dbReference type="Gene3D" id="1.20.1250.20">
    <property type="entry name" value="MFS general substrate transporter like domains"/>
    <property type="match status" value="1"/>
</dbReference>
<dbReference type="PANTHER" id="PTHR23513:SF11">
    <property type="entry name" value="STAPHYLOFERRIN A TRANSPORTER"/>
    <property type="match status" value="1"/>
</dbReference>
<keyword evidence="6 7" id="KW-0472">Membrane</keyword>
<dbReference type="Pfam" id="PF05977">
    <property type="entry name" value="MFS_3"/>
    <property type="match status" value="1"/>
</dbReference>
<keyword evidence="5 7" id="KW-1133">Transmembrane helix</keyword>
<feature type="transmembrane region" description="Helical" evidence="7">
    <location>
        <begin position="160"/>
        <end position="192"/>
    </location>
</feature>
<evidence type="ECO:0000256" key="2">
    <source>
        <dbReference type="ARBA" id="ARBA00022448"/>
    </source>
</evidence>
<keyword evidence="2" id="KW-0813">Transport</keyword>
<feature type="transmembrane region" description="Helical" evidence="7">
    <location>
        <begin position="83"/>
        <end position="104"/>
    </location>
</feature>
<dbReference type="SUPFAM" id="SSF103473">
    <property type="entry name" value="MFS general substrate transporter"/>
    <property type="match status" value="1"/>
</dbReference>
<feature type="transmembrane region" description="Helical" evidence="7">
    <location>
        <begin position="256"/>
        <end position="276"/>
    </location>
</feature>
<evidence type="ECO:0000313" key="10">
    <source>
        <dbReference type="Proteomes" id="UP001176471"/>
    </source>
</evidence>
<evidence type="ECO:0000313" key="9">
    <source>
        <dbReference type="EMBL" id="MDO7836705.1"/>
    </source>
</evidence>
<evidence type="ECO:0000256" key="5">
    <source>
        <dbReference type="ARBA" id="ARBA00022989"/>
    </source>
</evidence>
<accession>A0ABT8ZQA9</accession>
<feature type="transmembrane region" description="Helical" evidence="7">
    <location>
        <begin position="288"/>
        <end position="307"/>
    </location>
</feature>
<evidence type="ECO:0000259" key="8">
    <source>
        <dbReference type="PROSITE" id="PS50850"/>
    </source>
</evidence>
<sequence>MRSGTSFAPLRHRVFRRIWTASLLSNFGLLINGVGAGWAMTEMSGRADLVALVQTALMLPYMLFSMPAGAISDTYDRRTVGMTMLCFALCSSLLLTGVALAGWLSPMLLLMLCFLSGTANAMFGPAWQASVSEQVPAEDLAPAVALNSVSYNIARSFGPAIGGLIVAAAGSVAAFGVTAFCYLPILFALFLWRREQESPRLPPERIGWAMVSGVRYVLYSPSTRSVIIRAALTGIAGGAISSLMPLIARNLVGGTAATYGLLLGVFGIGAVVGALVMPALRHRLPGEWHIGASTALLGFTIILLSLARSQWTAMPILFVAGILWMQPLTQFNIAIQTQAPRWVAGRALAAYQAAMAGGIAGGAWLWGHVAELAGTANAIACSGLAMFLCVVASRIWPLNREESDLGDRERPLATPEVRLALTGRSGPVVIEVDYRVDPQRARQFYDAMLEVRHFRQRNGAYMWSLARDIADEQCWLERFSCPTWHDYLRQRERMTAGEQAILERALDQTVDQRGDRIRRLLERPIGSVRWRPESRDPGLILPINSGSG</sequence>
<dbReference type="PROSITE" id="PS50850">
    <property type="entry name" value="MFS"/>
    <property type="match status" value="1"/>
</dbReference>
<keyword evidence="3" id="KW-1003">Cell membrane</keyword>